<dbReference type="CDD" id="cd24158">
    <property type="entry name" value="NUDIX_ADPRase_Rv1700"/>
    <property type="match status" value="1"/>
</dbReference>
<reference evidence="3 4" key="1">
    <citation type="submission" date="2019-06" db="EMBL/GenBank/DDBJ databases">
        <title>Sequencing the genomes of 1000 actinobacteria strains.</title>
        <authorList>
            <person name="Klenk H.-P."/>
        </authorList>
    </citation>
    <scope>NUCLEOTIDE SEQUENCE [LARGE SCALE GENOMIC DNA]</scope>
    <source>
        <strain evidence="3 4">DSM 10596</strain>
    </source>
</reference>
<dbReference type="Pfam" id="PF00293">
    <property type="entry name" value="NUDIX"/>
    <property type="match status" value="1"/>
</dbReference>
<comment type="caution">
    <text evidence="3">The sequence shown here is derived from an EMBL/GenBank/DDBJ whole genome shotgun (WGS) entry which is preliminary data.</text>
</comment>
<gene>
    <name evidence="3" type="ORF">FB389_0182</name>
</gene>
<sequence length="224" mass="24322">MSASVDLVGGGTADLRDEVHHAPVLERDLIYRGHVWNLVSDVIDLGEGGRVRRDVVDHPGAVAIVALDEQDRMLVIQQYRHPAQRKLWEIPAGLMDHPGEDPLAAARRELMEEADVSADMWHVLVDMYTSPGGSTEPIRVFLARGLSEVPVADRYQRGEEELGMARGWVGLADAAAAILRGDIHNPSITVGVLAAVASRAGGWASLRPADAPWPEQIRTRLVAG</sequence>
<dbReference type="AlphaFoldDB" id="A0A542SLQ7"/>
<accession>A0A542SLQ7</accession>
<dbReference type="GO" id="GO:0019693">
    <property type="term" value="P:ribose phosphate metabolic process"/>
    <property type="evidence" value="ECO:0007669"/>
    <property type="project" value="TreeGrafter"/>
</dbReference>
<dbReference type="Gene3D" id="3.90.79.10">
    <property type="entry name" value="Nucleoside Triphosphate Pyrophosphohydrolase"/>
    <property type="match status" value="1"/>
</dbReference>
<dbReference type="PANTHER" id="PTHR11839:SF31">
    <property type="entry name" value="ADP-RIBOSE PYROPHOSPHATASE"/>
    <property type="match status" value="1"/>
</dbReference>
<dbReference type="Proteomes" id="UP000316181">
    <property type="component" value="Unassembled WGS sequence"/>
</dbReference>
<keyword evidence="1" id="KW-0378">Hydrolase</keyword>
<dbReference type="SUPFAM" id="SSF55811">
    <property type="entry name" value="Nudix"/>
    <property type="match status" value="1"/>
</dbReference>
<name>A0A542SLQ7_9MICO</name>
<dbReference type="InterPro" id="IPR000086">
    <property type="entry name" value="NUDIX_hydrolase_dom"/>
</dbReference>
<evidence type="ECO:0000313" key="4">
    <source>
        <dbReference type="Proteomes" id="UP000316181"/>
    </source>
</evidence>
<evidence type="ECO:0000256" key="1">
    <source>
        <dbReference type="ARBA" id="ARBA00022801"/>
    </source>
</evidence>
<evidence type="ECO:0000259" key="2">
    <source>
        <dbReference type="PROSITE" id="PS51462"/>
    </source>
</evidence>
<protein>
    <submittedName>
        <fullName evidence="3">ADP-ribose pyrophosphatase</fullName>
    </submittedName>
</protein>
<feature type="domain" description="Nudix hydrolase" evidence="2">
    <location>
        <begin position="56"/>
        <end position="196"/>
    </location>
</feature>
<evidence type="ECO:0000313" key="3">
    <source>
        <dbReference type="EMBL" id="TQK75552.1"/>
    </source>
</evidence>
<dbReference type="EMBL" id="VFNV01000001">
    <property type="protein sequence ID" value="TQK75552.1"/>
    <property type="molecule type" value="Genomic_DNA"/>
</dbReference>
<keyword evidence="4" id="KW-1185">Reference proteome</keyword>
<dbReference type="GO" id="GO:0016787">
    <property type="term" value="F:hydrolase activity"/>
    <property type="evidence" value="ECO:0007669"/>
    <property type="project" value="UniProtKB-KW"/>
</dbReference>
<dbReference type="GO" id="GO:0005829">
    <property type="term" value="C:cytosol"/>
    <property type="evidence" value="ECO:0007669"/>
    <property type="project" value="TreeGrafter"/>
</dbReference>
<proteinExistence type="predicted"/>
<dbReference type="PANTHER" id="PTHR11839">
    <property type="entry name" value="UDP/ADP-SUGAR PYROPHOSPHATASE"/>
    <property type="match status" value="1"/>
</dbReference>
<organism evidence="3 4">
    <name type="scientific">Rarobacter incanus</name>
    <dbReference type="NCBI Taxonomy" id="153494"/>
    <lineage>
        <taxon>Bacteria</taxon>
        <taxon>Bacillati</taxon>
        <taxon>Actinomycetota</taxon>
        <taxon>Actinomycetes</taxon>
        <taxon>Micrococcales</taxon>
        <taxon>Rarobacteraceae</taxon>
        <taxon>Rarobacter</taxon>
    </lineage>
</organism>
<dbReference type="RefSeq" id="WP_246043452.1">
    <property type="nucleotide sequence ID" value="NZ_BAAATB010000001.1"/>
</dbReference>
<dbReference type="InterPro" id="IPR015797">
    <property type="entry name" value="NUDIX_hydrolase-like_dom_sf"/>
</dbReference>
<dbReference type="PROSITE" id="PS51462">
    <property type="entry name" value="NUDIX"/>
    <property type="match status" value="1"/>
</dbReference>
<dbReference type="GO" id="GO:0006753">
    <property type="term" value="P:nucleoside phosphate metabolic process"/>
    <property type="evidence" value="ECO:0007669"/>
    <property type="project" value="TreeGrafter"/>
</dbReference>